<gene>
    <name evidence="2" type="ORF">BN938_0394</name>
</gene>
<dbReference type="AlphaFoldDB" id="A0A060RAT7"/>
<dbReference type="Proteomes" id="UP000027616">
    <property type="component" value="Chromosome I"/>
</dbReference>
<protein>
    <recommendedName>
        <fullName evidence="4">YtzI protein</fullName>
    </recommendedName>
</protein>
<evidence type="ECO:0008006" key="4">
    <source>
        <dbReference type="Google" id="ProtNLM"/>
    </source>
</evidence>
<keyword evidence="1" id="KW-0472">Membrane</keyword>
<name>A0A060RAT7_9BACT</name>
<feature type="transmembrane region" description="Helical" evidence="1">
    <location>
        <begin position="6"/>
        <end position="25"/>
    </location>
</feature>
<proteinExistence type="predicted"/>
<dbReference type="STRING" id="1433126.BN938_0394"/>
<organism evidence="2 3">
    <name type="scientific">Mucinivorans hirudinis</name>
    <dbReference type="NCBI Taxonomy" id="1433126"/>
    <lineage>
        <taxon>Bacteria</taxon>
        <taxon>Pseudomonadati</taxon>
        <taxon>Bacteroidota</taxon>
        <taxon>Bacteroidia</taxon>
        <taxon>Bacteroidales</taxon>
        <taxon>Rikenellaceae</taxon>
        <taxon>Mucinivorans</taxon>
    </lineage>
</organism>
<dbReference type="KEGG" id="rbc:BN938_0394"/>
<accession>A0A060RAT7</accession>
<evidence type="ECO:0000256" key="1">
    <source>
        <dbReference type="SAM" id="Phobius"/>
    </source>
</evidence>
<evidence type="ECO:0000313" key="3">
    <source>
        <dbReference type="Proteomes" id="UP000027616"/>
    </source>
</evidence>
<reference evidence="2 3" key="1">
    <citation type="journal article" date="2015" name="Genome Announc.">
        <title>Complete Genome Sequence of the Novel Leech Symbiont Mucinivorans hirudinis M3T.</title>
        <authorList>
            <person name="Nelson M.C."/>
            <person name="Bomar L."/>
            <person name="Graf J."/>
        </authorList>
    </citation>
    <scope>NUCLEOTIDE SEQUENCE [LARGE SCALE GENOMIC DNA]</scope>
    <source>
        <strain evidence="3">M3</strain>
    </source>
</reference>
<keyword evidence="1" id="KW-1133">Transmembrane helix</keyword>
<dbReference type="HOGENOM" id="CLU_2767273_0_0_10"/>
<keyword evidence="1" id="KW-0812">Transmembrane</keyword>
<evidence type="ECO:0000313" key="2">
    <source>
        <dbReference type="EMBL" id="CDN30499.1"/>
    </source>
</evidence>
<sequence>MNELYILISVLVILNVTLIASIIILERRHPKDSNDADYYDENGYHIYYDRRIIEAEQKRRDQVPSED</sequence>
<dbReference type="EMBL" id="HG934468">
    <property type="protein sequence ID" value="CDN30499.1"/>
    <property type="molecule type" value="Genomic_DNA"/>
</dbReference>
<keyword evidence="3" id="KW-1185">Reference proteome</keyword>